<keyword evidence="1" id="KW-0472">Membrane</keyword>
<dbReference type="Pfam" id="PF20151">
    <property type="entry name" value="DUF6533"/>
    <property type="match status" value="1"/>
</dbReference>
<accession>A0A2H3CZD8</accession>
<evidence type="ECO:0000313" key="4">
    <source>
        <dbReference type="Proteomes" id="UP000217790"/>
    </source>
</evidence>
<keyword evidence="1" id="KW-0812">Transmembrane</keyword>
<proteinExistence type="predicted"/>
<dbReference type="OMA" id="FLINYEC"/>
<keyword evidence="4" id="KW-1185">Reference proteome</keyword>
<dbReference type="EMBL" id="KZ293721">
    <property type="protein sequence ID" value="PBK82127.1"/>
    <property type="molecule type" value="Genomic_DNA"/>
</dbReference>
<feature type="transmembrane region" description="Helical" evidence="1">
    <location>
        <begin position="80"/>
        <end position="100"/>
    </location>
</feature>
<feature type="transmembrane region" description="Helical" evidence="1">
    <location>
        <begin position="112"/>
        <end position="134"/>
    </location>
</feature>
<name>A0A2H3CZD8_ARMGA</name>
<feature type="transmembrane region" description="Helical" evidence="1">
    <location>
        <begin position="201"/>
        <end position="220"/>
    </location>
</feature>
<evidence type="ECO:0000256" key="1">
    <source>
        <dbReference type="SAM" id="Phobius"/>
    </source>
</evidence>
<feature type="transmembrane region" description="Helical" evidence="1">
    <location>
        <begin position="46"/>
        <end position="68"/>
    </location>
</feature>
<keyword evidence="1" id="KW-1133">Transmembrane helix</keyword>
<feature type="transmembrane region" description="Helical" evidence="1">
    <location>
        <begin position="12"/>
        <end position="34"/>
    </location>
</feature>
<gene>
    <name evidence="3" type="ORF">ARMGADRAFT_742536</name>
</gene>
<reference evidence="4" key="1">
    <citation type="journal article" date="2017" name="Nat. Ecol. Evol.">
        <title>Genome expansion and lineage-specific genetic innovations in the forest pathogenic fungi Armillaria.</title>
        <authorList>
            <person name="Sipos G."/>
            <person name="Prasanna A.N."/>
            <person name="Walter M.C."/>
            <person name="O'Connor E."/>
            <person name="Balint B."/>
            <person name="Krizsan K."/>
            <person name="Kiss B."/>
            <person name="Hess J."/>
            <person name="Varga T."/>
            <person name="Slot J."/>
            <person name="Riley R."/>
            <person name="Boka B."/>
            <person name="Rigling D."/>
            <person name="Barry K."/>
            <person name="Lee J."/>
            <person name="Mihaltcheva S."/>
            <person name="LaButti K."/>
            <person name="Lipzen A."/>
            <person name="Waldron R."/>
            <person name="Moloney N.M."/>
            <person name="Sperisen C."/>
            <person name="Kredics L."/>
            <person name="Vagvoelgyi C."/>
            <person name="Patrignani A."/>
            <person name="Fitzpatrick D."/>
            <person name="Nagy I."/>
            <person name="Doyle S."/>
            <person name="Anderson J.B."/>
            <person name="Grigoriev I.V."/>
            <person name="Gueldener U."/>
            <person name="Muensterkoetter M."/>
            <person name="Nagy L.G."/>
        </authorList>
    </citation>
    <scope>NUCLEOTIDE SEQUENCE [LARGE SCALE GENOMIC DNA]</scope>
    <source>
        <strain evidence="4">Ar21-2</strain>
    </source>
</reference>
<dbReference type="AlphaFoldDB" id="A0A2H3CZD8"/>
<dbReference type="Proteomes" id="UP000217790">
    <property type="component" value="Unassembled WGS sequence"/>
</dbReference>
<organism evidence="3 4">
    <name type="scientific">Armillaria gallica</name>
    <name type="common">Bulbous honey fungus</name>
    <name type="synonym">Armillaria bulbosa</name>
    <dbReference type="NCBI Taxonomy" id="47427"/>
    <lineage>
        <taxon>Eukaryota</taxon>
        <taxon>Fungi</taxon>
        <taxon>Dikarya</taxon>
        <taxon>Basidiomycota</taxon>
        <taxon>Agaricomycotina</taxon>
        <taxon>Agaricomycetes</taxon>
        <taxon>Agaricomycetidae</taxon>
        <taxon>Agaricales</taxon>
        <taxon>Marasmiineae</taxon>
        <taxon>Physalacriaceae</taxon>
        <taxon>Armillaria</taxon>
    </lineage>
</organism>
<sequence>MSLVTSSNSFSFYSFIASVTVLVYDLLLLLPTEINYVWLPRPVHPLLLLFALNRYLPLIDAAIAINWLLHKPSAVQCHQLSFITGPLAALGIFISQLILMIRTYAIWDRSRVVLWCFIGIGFFTFIPGVVGLGIQLKTSQFVGPSDHPGCLSHSSKVANLLYIPVLVSETTIASLTLFKGVQHLRRSSHPFLTELYISGMFFYACLLFIALANILVPIWAPGMALFLGSFQINLHSILTNRIMLLILKQRRTYRRYPTEQLYTGDIELSDITSDGLGSRNDVKNAPGITP</sequence>
<feature type="domain" description="DUF6533" evidence="2">
    <location>
        <begin position="13"/>
        <end position="59"/>
    </location>
</feature>
<feature type="transmembrane region" description="Helical" evidence="1">
    <location>
        <begin position="226"/>
        <end position="247"/>
    </location>
</feature>
<protein>
    <recommendedName>
        <fullName evidence="2">DUF6533 domain-containing protein</fullName>
    </recommendedName>
</protein>
<evidence type="ECO:0000313" key="3">
    <source>
        <dbReference type="EMBL" id="PBK82127.1"/>
    </source>
</evidence>
<evidence type="ECO:0000259" key="2">
    <source>
        <dbReference type="Pfam" id="PF20151"/>
    </source>
</evidence>
<feature type="transmembrane region" description="Helical" evidence="1">
    <location>
        <begin position="161"/>
        <end position="181"/>
    </location>
</feature>
<dbReference type="InterPro" id="IPR045340">
    <property type="entry name" value="DUF6533"/>
</dbReference>
<dbReference type="OrthoDB" id="3341843at2759"/>
<dbReference type="InParanoid" id="A0A2H3CZD8"/>